<name>A0A4U0YUL1_9RHOB</name>
<comment type="caution">
    <text evidence="1">The sequence shown here is derived from an EMBL/GenBank/DDBJ whole genome shotgun (WGS) entry which is preliminary data.</text>
</comment>
<dbReference type="AlphaFoldDB" id="A0A4U0YUL1"/>
<evidence type="ECO:0000313" key="1">
    <source>
        <dbReference type="EMBL" id="TKA95415.1"/>
    </source>
</evidence>
<sequence length="79" mass="8396">MNIPPLDLLKAIRDHLATATTERAAAIMTESVDVADRHWEAFDAAVTPLVDALAEAEERGMLAGLEALLATLAQAAEAR</sequence>
<organism evidence="1 2">
    <name type="scientific">Cereibacter changlensis</name>
    <dbReference type="NCBI Taxonomy" id="402884"/>
    <lineage>
        <taxon>Bacteria</taxon>
        <taxon>Pseudomonadati</taxon>
        <taxon>Pseudomonadota</taxon>
        <taxon>Alphaproteobacteria</taxon>
        <taxon>Rhodobacterales</taxon>
        <taxon>Paracoccaceae</taxon>
        <taxon>Cereibacter</taxon>
    </lineage>
</organism>
<dbReference type="EMBL" id="SWAU01000188">
    <property type="protein sequence ID" value="TKA95415.1"/>
    <property type="molecule type" value="Genomic_DNA"/>
</dbReference>
<accession>A0A4U0YUL1</accession>
<protein>
    <submittedName>
        <fullName evidence="1">Uncharacterized protein</fullName>
    </submittedName>
</protein>
<dbReference type="RefSeq" id="WP_136793617.1">
    <property type="nucleotide sequence ID" value="NZ_SWAU01000188.1"/>
</dbReference>
<evidence type="ECO:0000313" key="2">
    <source>
        <dbReference type="Proteomes" id="UP000306340"/>
    </source>
</evidence>
<gene>
    <name evidence="1" type="ORF">FAZ78_16910</name>
</gene>
<dbReference type="Proteomes" id="UP000306340">
    <property type="component" value="Unassembled WGS sequence"/>
</dbReference>
<proteinExistence type="predicted"/>
<reference evidence="1 2" key="1">
    <citation type="submission" date="2019-04" db="EMBL/GenBank/DDBJ databases">
        <title>Crypto-aerobic microbial life in anoxic (sulfidic) marine sediments.</title>
        <authorList>
            <person name="Bhattacharya S."/>
            <person name="Roy C."/>
            <person name="Mondal N."/>
            <person name="Sarkar J."/>
            <person name="Mandal S."/>
            <person name="Rameez M.J."/>
            <person name="Ghosh W."/>
        </authorList>
    </citation>
    <scope>NUCLEOTIDE SEQUENCE [LARGE SCALE GENOMIC DNA]</scope>
    <source>
        <strain evidence="1 2">SBBC</strain>
    </source>
</reference>